<evidence type="ECO:0000313" key="3">
    <source>
        <dbReference type="Proteomes" id="UP000284706"/>
    </source>
</evidence>
<feature type="compositionally biased region" description="Basic and acidic residues" evidence="1">
    <location>
        <begin position="427"/>
        <end position="479"/>
    </location>
</feature>
<reference evidence="2 3" key="1">
    <citation type="journal article" date="2018" name="Evol. Lett.">
        <title>Horizontal gene cluster transfer increased hallucinogenic mushroom diversity.</title>
        <authorList>
            <person name="Reynolds H.T."/>
            <person name="Vijayakumar V."/>
            <person name="Gluck-Thaler E."/>
            <person name="Korotkin H.B."/>
            <person name="Matheny P.B."/>
            <person name="Slot J.C."/>
        </authorList>
    </citation>
    <scope>NUCLEOTIDE SEQUENCE [LARGE SCALE GENOMIC DNA]</scope>
    <source>
        <strain evidence="2 3">SRW20</strain>
    </source>
</reference>
<dbReference type="PANTHER" id="PTHR12239">
    <property type="entry name" value="PROTEIN CBG20215-RELATED"/>
    <property type="match status" value="1"/>
</dbReference>
<evidence type="ECO:0008006" key="4">
    <source>
        <dbReference type="Google" id="ProtNLM"/>
    </source>
</evidence>
<dbReference type="Gene3D" id="3.80.10.10">
    <property type="entry name" value="Ribonuclease Inhibitor"/>
    <property type="match status" value="1"/>
</dbReference>
<protein>
    <recommendedName>
        <fullName evidence="4">F-box domain-containing protein</fullName>
    </recommendedName>
</protein>
<evidence type="ECO:0000313" key="2">
    <source>
        <dbReference type="EMBL" id="PPR02575.1"/>
    </source>
</evidence>
<feature type="region of interest" description="Disordered" evidence="1">
    <location>
        <begin position="347"/>
        <end position="385"/>
    </location>
</feature>
<dbReference type="InterPro" id="IPR032675">
    <property type="entry name" value="LRR_dom_sf"/>
</dbReference>
<dbReference type="InParanoid" id="A0A409YHY0"/>
<proteinExistence type="predicted"/>
<feature type="region of interest" description="Disordered" evidence="1">
    <location>
        <begin position="78"/>
        <end position="158"/>
    </location>
</feature>
<dbReference type="STRING" id="231916.A0A409YHY0"/>
<dbReference type="SUPFAM" id="SSF52047">
    <property type="entry name" value="RNI-like"/>
    <property type="match status" value="1"/>
</dbReference>
<name>A0A409YHY0_9AGAR</name>
<feature type="compositionally biased region" description="Polar residues" evidence="1">
    <location>
        <begin position="114"/>
        <end position="123"/>
    </location>
</feature>
<feature type="compositionally biased region" description="Polar residues" evidence="1">
    <location>
        <begin position="16"/>
        <end position="25"/>
    </location>
</feature>
<feature type="compositionally biased region" description="Low complexity" evidence="1">
    <location>
        <begin position="312"/>
        <end position="332"/>
    </location>
</feature>
<feature type="compositionally biased region" description="Acidic residues" evidence="1">
    <location>
        <begin position="87"/>
        <end position="98"/>
    </location>
</feature>
<evidence type="ECO:0000256" key="1">
    <source>
        <dbReference type="SAM" id="MobiDB-lite"/>
    </source>
</evidence>
<feature type="region of interest" description="Disordered" evidence="1">
    <location>
        <begin position="1"/>
        <end position="65"/>
    </location>
</feature>
<organism evidence="2 3">
    <name type="scientific">Gymnopilus dilepis</name>
    <dbReference type="NCBI Taxonomy" id="231916"/>
    <lineage>
        <taxon>Eukaryota</taxon>
        <taxon>Fungi</taxon>
        <taxon>Dikarya</taxon>
        <taxon>Basidiomycota</taxon>
        <taxon>Agaricomycotina</taxon>
        <taxon>Agaricomycetes</taxon>
        <taxon>Agaricomycetidae</taxon>
        <taxon>Agaricales</taxon>
        <taxon>Agaricineae</taxon>
        <taxon>Hymenogastraceae</taxon>
        <taxon>Gymnopilus</taxon>
    </lineage>
</organism>
<feature type="region of interest" description="Disordered" evidence="1">
    <location>
        <begin position="646"/>
        <end position="674"/>
    </location>
</feature>
<keyword evidence="3" id="KW-1185">Reference proteome</keyword>
<dbReference type="PANTHER" id="PTHR12239:SF41">
    <property type="entry name" value="MEMBRANE ASSOCIATED PROTEIN, PUTATIVE-RELATED"/>
    <property type="match status" value="1"/>
</dbReference>
<sequence>MSAYSSTSRPKGPKQISATTANLPDTTEEPHPSDDHSAASATTAQQLRPRRHSAPNHSGPIRYEYDVVLPRENLVDSAYRQYLESSEPGDDDSDDSSSDDTASSESEVEILGTLPSTRFTNGAPSSSRPLRPPLGDPVPSSSSFSLPSTSPIPPHTNPYQDPYYVSFLHPNVFTSRSDTDVQQYPPDSNSYAYQPTYPSIANEAPQVQYPSQQLPVEMTSQQMGMPWTTTYYTSYEEAEHGAYLNPNWCFPPPGLVPSHDTQQQRPQQPQQRPQPHPRHEVIASSHSRHPSPLPNSSATASSQGPVPFPILSEPSRSAASTSSPTTNSAQNSGLAPNVINFESALAQKPSPVEHRPQDPSIKGKAKDAVASASTAATSSAQGGSGFRQQNRAILIKPIVSVRAEPRDQGKLQVLAARARDRRKTKGKGTDDRLLDPRREERRLKEEEDRRRRKLEDERKRKEIEAEHERVRKEQREETKHLRDWELRLQKEEVRLWKEAARLREEEERMVAEAEERARKEQKAKKEQTDEKERLRNIEAIEAQHHQKERMQQEESRLQKEEARLRIDAEQWFRTKAEEREALRVQKTRLRAEEDRLLKDEERLRKEKERLLYEEDRIKFEEDRIGKEKESMRKEVERLQQLLGEQARKEEEERARRKAEKKEAQRQREEEERKRKEAERLEARRQAEHVKKEEEVRREWERLEKAAADKAEARLFKPREPCERAGGQPCTACKHLDVLEPQLRKLLADYEEGLAAIKKSHITLVLRVPSEVLTTIFMHCISASSEVEYMESKDALYVPLRLAAACTEWRKVAFASPQLWTTLVVDLKAAEGKHVSVISEWISRSDKLLLRVHAKGPPTISKEGAKKVYPIIDALNKVSVRWEKLIVCLPSLLLSRLQGNSAPALAALTIRTPVGLEQNFKGQLTFKVPKPGPSRVWIENVRFSAVGIQWDGVKNVSISGLCVDECLQLFKHATNVTRCIFKDVMAAGGHFSLPSKPISNATVANLEFTTQRDIATCNLFFSNVILPALTELEISARSVPNEALVSFVRRSKCSLTSLTVTNCAINDDNLLPVLRAMPTLTEFYLEPAKLTEYNPAPLFELLGKTALPGSAAGKDPLLPKLETFMYISPVEKFDWHLVPTMFGPLANMKEAGRRPLNSVIIQFYLDEPITPPRFVPADVKAIMALREAGVKFDFRDECDGTDLFEEVLKMECIVCASRDSANLYQLHRPCSVKCGQPCDSCQEMIDLRAQIEVAQEVVSQAVQTLGKLLDQQREIAFRMNRAHDRTILRFPPEISSAIFQFAAPPLVGDTIVFNLPGYDYQFRRIMSATLSLAAVCREWRQLVCSTPQLWTSLRVQLQPTCTSYPYLDYVRSWINRSGALPLTIYIYTKWQDNRLEYLCQCAEYLISLLNSCSGRWQSLTLRLPYSILRRLSGNSDSGSILRSLKLISANHGTNEGVRFGIAGARPAHVYLSAISSRVVSLNWGNTTQVELDDLRVDDILELLRNAPRLLICTVSNVDDPAVPTSLDITAHQSLRELNVVSPVLDDVGSFFNHVNLPCLEKLLLDMDDGLIPYSSLLTMLSRSSPPLKDLQLFEEHKARRLFF</sequence>
<feature type="compositionally biased region" description="Basic and acidic residues" evidence="1">
    <location>
        <begin position="28"/>
        <end position="37"/>
    </location>
</feature>
<dbReference type="EMBL" id="NHYE01000839">
    <property type="protein sequence ID" value="PPR02575.1"/>
    <property type="molecule type" value="Genomic_DNA"/>
</dbReference>
<feature type="region of interest" description="Disordered" evidence="1">
    <location>
        <begin position="413"/>
        <end position="479"/>
    </location>
</feature>
<feature type="compositionally biased region" description="Low complexity" evidence="1">
    <location>
        <begin position="263"/>
        <end position="273"/>
    </location>
</feature>
<dbReference type="Proteomes" id="UP000284706">
    <property type="component" value="Unassembled WGS sequence"/>
</dbReference>
<feature type="compositionally biased region" description="Low complexity" evidence="1">
    <location>
        <begin position="137"/>
        <end position="149"/>
    </location>
</feature>
<gene>
    <name evidence="2" type="ORF">CVT26_011963</name>
</gene>
<feature type="compositionally biased region" description="Polar residues" evidence="1">
    <location>
        <begin position="294"/>
        <end position="304"/>
    </location>
</feature>
<feature type="region of interest" description="Disordered" evidence="1">
    <location>
        <begin position="251"/>
        <end position="334"/>
    </location>
</feature>
<dbReference type="InterPro" id="IPR052293">
    <property type="entry name" value="SRRP"/>
</dbReference>
<accession>A0A409YHY0</accession>
<feature type="compositionally biased region" description="Low complexity" evidence="1">
    <location>
        <begin position="370"/>
        <end position="381"/>
    </location>
</feature>
<dbReference type="Gene3D" id="1.20.1280.50">
    <property type="match status" value="1"/>
</dbReference>
<comment type="caution">
    <text evidence="2">The sequence shown here is derived from an EMBL/GenBank/DDBJ whole genome shotgun (WGS) entry which is preliminary data.</text>
</comment>
<dbReference type="OrthoDB" id="2423701at2759"/>